<dbReference type="InterPro" id="IPR013523">
    <property type="entry name" value="Hist_AcTrfase_HAT1_C"/>
</dbReference>
<keyword evidence="5 11" id="KW-0808">Transferase</keyword>
<proteinExistence type="inferred from homology"/>
<dbReference type="InterPro" id="IPR019467">
    <property type="entry name" value="Hat1_N"/>
</dbReference>
<feature type="site" description="Interaction with histone H4 N-terminus" evidence="14">
    <location>
        <position position="189"/>
    </location>
</feature>
<evidence type="ECO:0000256" key="13">
    <source>
        <dbReference type="PIRSR" id="PIRSR038084-2"/>
    </source>
</evidence>
<sequence length="412" mass="48416">MAVTKRKLAGDQLDQYVSNANEVVNFKFVNSEKDVDDDSLAFKAEFTHQFFGESENIFGYVGLQVNMMYSACRLSPFFSMTYRERVKASKTGGIAADDVYKIICDKQEVEPSKDLDEFVSSLSQESSFKPLGELLSSFSIVNGGQKETYGVYRADSTTPGFKEYHLRMQTLILWFIDGASYIDEEDERWDYYVLHRHLEEDGKQFFPFVGYTTVYRYYAYPLNVRPRISQMLILPSYQKRGLGSKVLEIIVDWYVKDKDVLDVTVEDPSEEFTRIRDFTDCKRCQNLPSFSKIDLKKGFSQEMQDEAREKFKINKKQARRVYEILRLKNTDLDDDEEYRAYRLDVKNRLNIPFQREKLDLEKLQKNLSPEELKAAANQIPREQRMEQLDHSYAELEDKYKHIIERLILEIVN</sequence>
<dbReference type="GO" id="GO:0006281">
    <property type="term" value="P:DNA repair"/>
    <property type="evidence" value="ECO:0007669"/>
    <property type="project" value="UniProtKB-KW"/>
</dbReference>
<dbReference type="Proteomes" id="UP000827092">
    <property type="component" value="Unassembled WGS sequence"/>
</dbReference>
<comment type="similarity">
    <text evidence="2 11">Belongs to the HAT1 family.</text>
</comment>
<evidence type="ECO:0000256" key="10">
    <source>
        <dbReference type="ARBA" id="ARBA00048017"/>
    </source>
</evidence>
<feature type="region of interest" description="Interaction with histone H4 N-terminus" evidence="13">
    <location>
        <begin position="53"/>
        <end position="55"/>
    </location>
</feature>
<protein>
    <recommendedName>
        <fullName evidence="4 11">Histone acetyltransferase type B catalytic subunit</fullName>
        <ecNumber evidence="3 11">2.3.1.48</ecNumber>
    </recommendedName>
</protein>
<feature type="binding site" evidence="13">
    <location>
        <begin position="238"/>
        <end position="244"/>
    </location>
    <ligand>
        <name>acetyl-CoA</name>
        <dbReference type="ChEBI" id="CHEBI:57288"/>
    </ligand>
</feature>
<evidence type="ECO:0000259" key="15">
    <source>
        <dbReference type="Pfam" id="PF00583"/>
    </source>
</evidence>
<evidence type="ECO:0000256" key="9">
    <source>
        <dbReference type="ARBA" id="ARBA00023315"/>
    </source>
</evidence>
<feature type="domain" description="Histone acetyl transferase HAT1 N-terminal" evidence="16">
    <location>
        <begin position="16"/>
        <end position="177"/>
    </location>
</feature>
<dbReference type="GO" id="GO:0000781">
    <property type="term" value="C:chromosome, telomeric region"/>
    <property type="evidence" value="ECO:0007669"/>
    <property type="project" value="GOC"/>
</dbReference>
<evidence type="ECO:0000256" key="14">
    <source>
        <dbReference type="PIRSR" id="PIRSR038084-3"/>
    </source>
</evidence>
<feature type="domain" description="Histone acetyltransferase type B catalytic subunit C-terminal" evidence="17">
    <location>
        <begin position="276"/>
        <end position="327"/>
    </location>
</feature>
<dbReference type="EMBL" id="JAFNEN010000262">
    <property type="protein sequence ID" value="KAG8187714.1"/>
    <property type="molecule type" value="Genomic_DNA"/>
</dbReference>
<evidence type="ECO:0000256" key="3">
    <source>
        <dbReference type="ARBA" id="ARBA00013184"/>
    </source>
</evidence>
<dbReference type="AlphaFoldDB" id="A0AAV6UU84"/>
<dbReference type="GO" id="GO:0004402">
    <property type="term" value="F:histone acetyltransferase activity"/>
    <property type="evidence" value="ECO:0007669"/>
    <property type="project" value="UniProtKB-UniRule"/>
</dbReference>
<dbReference type="Pfam" id="PF10394">
    <property type="entry name" value="Hat1_N"/>
    <property type="match status" value="1"/>
</dbReference>
<dbReference type="InterPro" id="IPR000182">
    <property type="entry name" value="GNAT_dom"/>
</dbReference>
<dbReference type="InterPro" id="IPR017380">
    <property type="entry name" value="Hist_AcTrfase_B-typ_cat-su"/>
</dbReference>
<evidence type="ECO:0000313" key="19">
    <source>
        <dbReference type="Proteomes" id="UP000827092"/>
    </source>
</evidence>
<evidence type="ECO:0000259" key="16">
    <source>
        <dbReference type="Pfam" id="PF10394"/>
    </source>
</evidence>
<comment type="caution">
    <text evidence="18">The sequence shown here is derived from an EMBL/GenBank/DDBJ whole genome shotgun (WGS) entry which is preliminary data.</text>
</comment>
<dbReference type="Gene3D" id="1.10.10.390">
    <property type="match status" value="1"/>
</dbReference>
<dbReference type="EC" id="2.3.1.48" evidence="3 11"/>
<dbReference type="GO" id="GO:0042393">
    <property type="term" value="F:histone binding"/>
    <property type="evidence" value="ECO:0007669"/>
    <property type="project" value="InterPro"/>
</dbReference>
<evidence type="ECO:0000256" key="1">
    <source>
        <dbReference type="ARBA" id="ARBA00004123"/>
    </source>
</evidence>
<keyword evidence="6" id="KW-0227">DNA damage</keyword>
<dbReference type="Gene3D" id="3.90.360.10">
    <property type="entry name" value="Histone acetyl transferase 1 (HAT1), N-terminal domain"/>
    <property type="match status" value="1"/>
</dbReference>
<feature type="region of interest" description="Interaction with histone H4 N-terminus" evidence="13">
    <location>
        <begin position="215"/>
        <end position="217"/>
    </location>
</feature>
<keyword evidence="7" id="KW-0234">DNA repair</keyword>
<dbReference type="SUPFAM" id="SSF55729">
    <property type="entry name" value="Acyl-CoA N-acyltransferases (Nat)"/>
    <property type="match status" value="1"/>
</dbReference>
<evidence type="ECO:0000259" key="17">
    <source>
        <dbReference type="Pfam" id="PF21183"/>
    </source>
</evidence>
<dbReference type="GO" id="GO:0005634">
    <property type="term" value="C:nucleus"/>
    <property type="evidence" value="ECO:0007669"/>
    <property type="project" value="UniProtKB-SubCell"/>
</dbReference>
<dbReference type="Gene3D" id="3.40.630.30">
    <property type="match status" value="1"/>
</dbReference>
<evidence type="ECO:0000256" key="12">
    <source>
        <dbReference type="PIRSR" id="PIRSR038084-1"/>
    </source>
</evidence>
<dbReference type="CDD" id="cd04301">
    <property type="entry name" value="NAT_SF"/>
    <property type="match status" value="1"/>
</dbReference>
<evidence type="ECO:0000256" key="4">
    <source>
        <dbReference type="ARBA" id="ARBA00021268"/>
    </source>
</evidence>
<evidence type="ECO:0000256" key="7">
    <source>
        <dbReference type="ARBA" id="ARBA00023204"/>
    </source>
</evidence>
<keyword evidence="9 11" id="KW-0012">Acyltransferase</keyword>
<dbReference type="InterPro" id="IPR016181">
    <property type="entry name" value="Acyl_CoA_acyltransferase"/>
</dbReference>
<dbReference type="PANTHER" id="PTHR12046">
    <property type="entry name" value="HISTONE ACETYLTRANSFERASE TYPE B CATALYTIC SUBUNIT"/>
    <property type="match status" value="1"/>
</dbReference>
<feature type="active site" description="Proton donor/acceptor" evidence="12">
    <location>
        <position position="266"/>
    </location>
</feature>
<organism evidence="18 19">
    <name type="scientific">Oedothorax gibbosus</name>
    <dbReference type="NCBI Taxonomy" id="931172"/>
    <lineage>
        <taxon>Eukaryota</taxon>
        <taxon>Metazoa</taxon>
        <taxon>Ecdysozoa</taxon>
        <taxon>Arthropoda</taxon>
        <taxon>Chelicerata</taxon>
        <taxon>Arachnida</taxon>
        <taxon>Araneae</taxon>
        <taxon>Araneomorphae</taxon>
        <taxon>Entelegynae</taxon>
        <taxon>Araneoidea</taxon>
        <taxon>Linyphiidae</taxon>
        <taxon>Erigoninae</taxon>
        <taxon>Oedothorax</taxon>
    </lineage>
</organism>
<dbReference type="Pfam" id="PF21183">
    <property type="entry name" value="HAT1_C"/>
    <property type="match status" value="1"/>
</dbReference>
<evidence type="ECO:0000256" key="5">
    <source>
        <dbReference type="ARBA" id="ARBA00022679"/>
    </source>
</evidence>
<comment type="subcellular location">
    <subcellularLocation>
        <location evidence="1">Nucleus</location>
    </subcellularLocation>
</comment>
<dbReference type="GO" id="GO:0031509">
    <property type="term" value="P:subtelomeric heterochromatin formation"/>
    <property type="evidence" value="ECO:0007669"/>
    <property type="project" value="InterPro"/>
</dbReference>
<evidence type="ECO:0000256" key="2">
    <source>
        <dbReference type="ARBA" id="ARBA00010543"/>
    </source>
</evidence>
<evidence type="ECO:0000313" key="18">
    <source>
        <dbReference type="EMBL" id="KAG8187714.1"/>
    </source>
</evidence>
<dbReference type="InterPro" id="IPR048776">
    <property type="entry name" value="HAT1_C"/>
</dbReference>
<evidence type="ECO:0000256" key="8">
    <source>
        <dbReference type="ARBA" id="ARBA00023242"/>
    </source>
</evidence>
<comment type="catalytic activity">
    <reaction evidence="10 11">
        <text>L-lysyl-[protein] + acetyl-CoA = N(6)-acetyl-L-lysyl-[protein] + CoA + H(+)</text>
        <dbReference type="Rhea" id="RHEA:45948"/>
        <dbReference type="Rhea" id="RHEA-COMP:9752"/>
        <dbReference type="Rhea" id="RHEA-COMP:10731"/>
        <dbReference type="ChEBI" id="CHEBI:15378"/>
        <dbReference type="ChEBI" id="CHEBI:29969"/>
        <dbReference type="ChEBI" id="CHEBI:57287"/>
        <dbReference type="ChEBI" id="CHEBI:57288"/>
        <dbReference type="ChEBI" id="CHEBI:61930"/>
        <dbReference type="EC" id="2.3.1.48"/>
    </reaction>
</comment>
<accession>A0AAV6UU84</accession>
<dbReference type="Pfam" id="PF00583">
    <property type="entry name" value="Acetyltransf_1"/>
    <property type="match status" value="1"/>
</dbReference>
<feature type="domain" description="N-acetyltransferase" evidence="15">
    <location>
        <begin position="185"/>
        <end position="257"/>
    </location>
</feature>
<name>A0AAV6UU84_9ARAC</name>
<gene>
    <name evidence="18" type="ORF">JTE90_000180</name>
</gene>
<evidence type="ECO:0000256" key="11">
    <source>
        <dbReference type="PIRNR" id="PIRNR038084"/>
    </source>
</evidence>
<dbReference type="InterPro" id="IPR037113">
    <property type="entry name" value="Hat1_N_sf"/>
</dbReference>
<keyword evidence="19" id="KW-1185">Reference proteome</keyword>
<dbReference type="FunFam" id="1.10.10.390:FF:000001">
    <property type="entry name" value="Histone acetyltransferase type B catalytic subunit"/>
    <property type="match status" value="1"/>
</dbReference>
<keyword evidence="8" id="KW-0539">Nucleus</keyword>
<dbReference type="PIRSF" id="PIRSF038084">
    <property type="entry name" value="HAT-B_cat"/>
    <property type="match status" value="1"/>
</dbReference>
<reference evidence="18 19" key="1">
    <citation type="journal article" date="2022" name="Nat. Ecol. Evol.">
        <title>A masculinizing supergene underlies an exaggerated male reproductive morph in a spider.</title>
        <authorList>
            <person name="Hendrickx F."/>
            <person name="De Corte Z."/>
            <person name="Sonet G."/>
            <person name="Van Belleghem S.M."/>
            <person name="Kostlbacher S."/>
            <person name="Vangestel C."/>
        </authorList>
    </citation>
    <scope>NUCLEOTIDE SEQUENCE [LARGE SCALE GENOMIC DNA]</scope>
    <source>
        <strain evidence="18">W744_W776</strain>
    </source>
</reference>
<evidence type="ECO:0000256" key="6">
    <source>
        <dbReference type="ARBA" id="ARBA00022763"/>
    </source>
</evidence>